<evidence type="ECO:0000259" key="12">
    <source>
        <dbReference type="Pfam" id="PF07715"/>
    </source>
</evidence>
<feature type="signal peptide" evidence="10">
    <location>
        <begin position="1"/>
        <end position="24"/>
    </location>
</feature>
<evidence type="ECO:0000256" key="6">
    <source>
        <dbReference type="ARBA" id="ARBA00023136"/>
    </source>
</evidence>
<evidence type="ECO:0000256" key="3">
    <source>
        <dbReference type="ARBA" id="ARBA00022452"/>
    </source>
</evidence>
<dbReference type="PANTHER" id="PTHR47234:SF2">
    <property type="entry name" value="TONB-DEPENDENT RECEPTOR"/>
    <property type="match status" value="1"/>
</dbReference>
<dbReference type="Pfam" id="PF07715">
    <property type="entry name" value="Plug"/>
    <property type="match status" value="1"/>
</dbReference>
<keyword evidence="6 8" id="KW-0472">Membrane</keyword>
<evidence type="ECO:0000256" key="7">
    <source>
        <dbReference type="ARBA" id="ARBA00023237"/>
    </source>
</evidence>
<dbReference type="Gene3D" id="2.40.170.20">
    <property type="entry name" value="TonB-dependent receptor, beta-barrel domain"/>
    <property type="match status" value="1"/>
</dbReference>
<evidence type="ECO:0000256" key="2">
    <source>
        <dbReference type="ARBA" id="ARBA00022448"/>
    </source>
</evidence>
<keyword evidence="4 8" id="KW-0812">Transmembrane</keyword>
<dbReference type="InterPro" id="IPR012910">
    <property type="entry name" value="Plug_dom"/>
</dbReference>
<evidence type="ECO:0000256" key="5">
    <source>
        <dbReference type="ARBA" id="ARBA00023077"/>
    </source>
</evidence>
<comment type="caution">
    <text evidence="13">The sequence shown here is derived from an EMBL/GenBank/DDBJ whole genome shotgun (WGS) entry which is preliminary data.</text>
</comment>
<sequence length="985" mass="104417">MLKTSASALAIAIVSATGSGTVYAQTQANETTGEETVIEEIVVTGSRLARSARSASVPIAAVTEQNYKLAGALNAEDLLNTMPQFVPATTAASNSLASATGTGAATLDLRGLGATRNLVLVNGRRFVFFDGSQVTNINAIPTALIERTEVVTGGSSAVYGSDAIAGVVNFILRDDFEGIEARAQGNLNSRGDGFTNDITLTAGGNFADGRGNAVISVNYFKRDPILTDERSFSDGVLGDVTIPGQAQRELGVGGSSFVPNGRFSGLPFTDAALAARPGLAEALAAANLSGLGADGFIPGNQGQSVRPFARPDDLFDYSADNFLQVPQERWSINSMAHYDLNDHATGYLEGHFSNNRTTVGFASSFINASMPFEVDNPFLSPELRNVLSIVDSFEAGAAANDGLVALNPNRRLSEVGPRRNEDNRDAWRVVVGLRGDLPDLGDSVLKNIDYDLYYSFARTENTQTQIGNVSLSAFREGVLSGSGGPDGAPIVNPFGPNINQAGIDFIAVDSVNIDVTELQVASANLTADLFELPAGVVRTSFGAEWRSSSVNFNPDRLLEIGDVAGFNPITATAGSIEVWELFAEARIPILRDAPLIESLDLNSAVRYSDYDLDNVGAVWTYLGGVDWRVNGQIAFGGQFQRAIRAPNVGEAFGGQRQFPVNATDPCATAAAATDAALRDLCIASGVPANLVGNAAVRPNPEIPGLFGGNPDLEEERSDTITFGAILTPDFAPGLRISLDYFDIEVKDAISPFAGGVNNILDLCFNQIRDINSPACQAIARNPENGIIQSPFLVNAANANIGRLETSGVDLQVTYSLAANWGLFGHDSSFDVSLNGTWTDSFKQTPIADLPDNVDDCLGLFGPTCGEPKAEFRTTSRVTWTSGKIGLSARHRWIDGTGLDVVNLPLRRGEAAPAVLPAVTRFGSEHYLDLSFTYDLSERINLWGGANNVLDNGPPLLGANQRRANTFPDTFDAFGTQFFLGASVAF</sequence>
<dbReference type="Gene3D" id="2.170.130.10">
    <property type="entry name" value="TonB-dependent receptor, plug domain"/>
    <property type="match status" value="1"/>
</dbReference>
<dbReference type="GO" id="GO:0009279">
    <property type="term" value="C:cell outer membrane"/>
    <property type="evidence" value="ECO:0007669"/>
    <property type="project" value="UniProtKB-SubCell"/>
</dbReference>
<keyword evidence="2 8" id="KW-0813">Transport</keyword>
<dbReference type="PANTHER" id="PTHR47234">
    <property type="match status" value="1"/>
</dbReference>
<dbReference type="InterPro" id="IPR039426">
    <property type="entry name" value="TonB-dep_rcpt-like"/>
</dbReference>
<dbReference type="PROSITE" id="PS52016">
    <property type="entry name" value="TONB_DEPENDENT_REC_3"/>
    <property type="match status" value="1"/>
</dbReference>
<dbReference type="EMBL" id="BKCN01000015">
    <property type="protein sequence ID" value="GER04940.1"/>
    <property type="molecule type" value="Genomic_DNA"/>
</dbReference>
<accession>A0A5A7NBS7</accession>
<evidence type="ECO:0000259" key="11">
    <source>
        <dbReference type="Pfam" id="PF00593"/>
    </source>
</evidence>
<evidence type="ECO:0000256" key="4">
    <source>
        <dbReference type="ARBA" id="ARBA00022692"/>
    </source>
</evidence>
<dbReference type="InterPro" id="IPR000531">
    <property type="entry name" value="Beta-barrel_TonB"/>
</dbReference>
<dbReference type="AlphaFoldDB" id="A0A5A7NBS7"/>
<comment type="subcellular location">
    <subcellularLocation>
        <location evidence="1 8">Cell outer membrane</location>
        <topology evidence="1 8">Multi-pass membrane protein</topology>
    </subcellularLocation>
</comment>
<keyword evidence="7 8" id="KW-0998">Cell outer membrane</keyword>
<dbReference type="InterPro" id="IPR036942">
    <property type="entry name" value="Beta-barrel_TonB_sf"/>
</dbReference>
<proteinExistence type="inferred from homology"/>
<evidence type="ECO:0000256" key="1">
    <source>
        <dbReference type="ARBA" id="ARBA00004571"/>
    </source>
</evidence>
<evidence type="ECO:0000313" key="13">
    <source>
        <dbReference type="EMBL" id="GER04940.1"/>
    </source>
</evidence>
<evidence type="ECO:0000256" key="8">
    <source>
        <dbReference type="PROSITE-ProRule" id="PRU01360"/>
    </source>
</evidence>
<keyword evidence="14" id="KW-1185">Reference proteome</keyword>
<keyword evidence="5 9" id="KW-0798">TonB box</keyword>
<comment type="similarity">
    <text evidence="8 9">Belongs to the TonB-dependent receptor family.</text>
</comment>
<gene>
    <name evidence="13" type="ORF">JCM17846_26220</name>
</gene>
<evidence type="ECO:0000256" key="10">
    <source>
        <dbReference type="SAM" id="SignalP"/>
    </source>
</evidence>
<dbReference type="Pfam" id="PF00593">
    <property type="entry name" value="TonB_dep_Rec_b-barrel"/>
    <property type="match status" value="1"/>
</dbReference>
<feature type="domain" description="TonB-dependent receptor plug" evidence="12">
    <location>
        <begin position="53"/>
        <end position="167"/>
    </location>
</feature>
<feature type="domain" description="TonB-dependent receptor-like beta-barrel" evidence="11">
    <location>
        <begin position="409"/>
        <end position="948"/>
    </location>
</feature>
<keyword evidence="10" id="KW-0732">Signal</keyword>
<feature type="chain" id="PRO_5023079147" evidence="10">
    <location>
        <begin position="25"/>
        <end position="985"/>
    </location>
</feature>
<reference evidence="13 14" key="1">
    <citation type="submission" date="2019-09" db="EMBL/GenBank/DDBJ databases">
        <title>NBRP : Genome information of microbial organism related human and environment.</title>
        <authorList>
            <person name="Hattori M."/>
            <person name="Oshima K."/>
            <person name="Inaba H."/>
            <person name="Suda W."/>
            <person name="Sakamoto M."/>
            <person name="Iino T."/>
            <person name="Kitahara M."/>
            <person name="Oshida Y."/>
            <person name="Iida T."/>
            <person name="Kudo T."/>
            <person name="Itoh T."/>
            <person name="Ohkuma M."/>
        </authorList>
    </citation>
    <scope>NUCLEOTIDE SEQUENCE [LARGE SCALE GENOMIC DNA]</scope>
    <source>
        <strain evidence="13 14">Q-1</strain>
    </source>
</reference>
<organism evidence="13 14">
    <name type="scientific">Iodidimonas nitroreducens</name>
    <dbReference type="NCBI Taxonomy" id="1236968"/>
    <lineage>
        <taxon>Bacteria</taxon>
        <taxon>Pseudomonadati</taxon>
        <taxon>Pseudomonadota</taxon>
        <taxon>Alphaproteobacteria</taxon>
        <taxon>Iodidimonadales</taxon>
        <taxon>Iodidimonadaceae</taxon>
        <taxon>Iodidimonas</taxon>
    </lineage>
</organism>
<name>A0A5A7NBS7_9PROT</name>
<dbReference type="RefSeq" id="WP_052370852.1">
    <property type="nucleotide sequence ID" value="NZ_BKCN01000015.1"/>
</dbReference>
<evidence type="ECO:0000256" key="9">
    <source>
        <dbReference type="RuleBase" id="RU003357"/>
    </source>
</evidence>
<keyword evidence="13" id="KW-0675">Receptor</keyword>
<evidence type="ECO:0000313" key="14">
    <source>
        <dbReference type="Proteomes" id="UP000324996"/>
    </source>
</evidence>
<dbReference type="InterPro" id="IPR037066">
    <property type="entry name" value="Plug_dom_sf"/>
</dbReference>
<dbReference type="SUPFAM" id="SSF56935">
    <property type="entry name" value="Porins"/>
    <property type="match status" value="1"/>
</dbReference>
<protein>
    <submittedName>
        <fullName evidence="13">TonB-dependent receptor</fullName>
    </submittedName>
</protein>
<keyword evidence="3 8" id="KW-1134">Transmembrane beta strand</keyword>
<dbReference type="Proteomes" id="UP000324996">
    <property type="component" value="Unassembled WGS sequence"/>
</dbReference>